<dbReference type="EMBL" id="JNSL01000060">
    <property type="protein sequence ID" value="KGA17486.1"/>
    <property type="molecule type" value="Genomic_DNA"/>
</dbReference>
<evidence type="ECO:0000256" key="1">
    <source>
        <dbReference type="SAM" id="MobiDB-lite"/>
    </source>
</evidence>
<sequence>MTDQFDDDTEAEVSTTGVPPAPSVTPGPNPPPPASAIDEAAEQRGCVAVLIVGAVLAIIALVLAIVLVVIGLRIFGESDESANAKILQEVYSETGISSTTGDAVHPPQRDIQLGVCESDGGDGVKAAGTLTNWTNESADYEIDVSFRTTGPGSTGEEFAASSITVKAVPEHSTTNWSASAPRPTRGAYACRVVTVNRWPAGTAPPS</sequence>
<evidence type="ECO:0000313" key="4">
    <source>
        <dbReference type="EMBL" id="CAB4588865.1"/>
    </source>
</evidence>
<evidence type="ECO:0000313" key="3">
    <source>
        <dbReference type="EMBL" id="CAB4546447.1"/>
    </source>
</evidence>
<organism evidence="6">
    <name type="scientific">freshwater metagenome</name>
    <dbReference type="NCBI Taxonomy" id="449393"/>
    <lineage>
        <taxon>unclassified sequences</taxon>
        <taxon>metagenomes</taxon>
        <taxon>ecological metagenomes</taxon>
    </lineage>
</organism>
<reference evidence="6" key="1">
    <citation type="submission" date="2014-06" db="EMBL/GenBank/DDBJ databases">
        <title>Key roles for freshwater Actinobacteria revealed by deep metagenomic sequencing.</title>
        <authorList>
            <person name="Ghai R."/>
            <person name="Mizuno C.M."/>
            <person name="Picazo A."/>
            <person name="Camacho A."/>
            <person name="Rodriguez-Valera F."/>
        </authorList>
    </citation>
    <scope>NUCLEOTIDE SEQUENCE</scope>
</reference>
<keyword evidence="2" id="KW-1133">Transmembrane helix</keyword>
<evidence type="ECO:0000313" key="5">
    <source>
        <dbReference type="EMBL" id="CAB4640312.1"/>
    </source>
</evidence>
<name>A0A094QS51_9ZZZZ</name>
<gene>
    <name evidence="6" type="ORF">GM51_10280</name>
    <name evidence="3" type="ORF">UFOPK1495_00541</name>
    <name evidence="4" type="ORF">UFOPK1711_01710</name>
    <name evidence="5" type="ORF">UFOPK2143_00588</name>
</gene>
<feature type="region of interest" description="Disordered" evidence="1">
    <location>
        <begin position="1"/>
        <end position="37"/>
    </location>
</feature>
<reference evidence="3" key="2">
    <citation type="submission" date="2020-05" db="EMBL/GenBank/DDBJ databases">
        <authorList>
            <person name="Chiriac C."/>
            <person name="Salcher M."/>
            <person name="Ghai R."/>
            <person name="Kavagutti S V."/>
        </authorList>
    </citation>
    <scope>NUCLEOTIDE SEQUENCE</scope>
</reference>
<feature type="compositionally biased region" description="Pro residues" evidence="1">
    <location>
        <begin position="19"/>
        <end position="34"/>
    </location>
</feature>
<dbReference type="EMBL" id="CAEZVV010000022">
    <property type="protein sequence ID" value="CAB4640312.1"/>
    <property type="molecule type" value="Genomic_DNA"/>
</dbReference>
<protein>
    <submittedName>
        <fullName evidence="3">Unannotated protein</fullName>
    </submittedName>
</protein>
<keyword evidence="2" id="KW-0812">Transmembrane</keyword>
<dbReference type="EMBL" id="CAEZTR010000149">
    <property type="protein sequence ID" value="CAB4588865.1"/>
    <property type="molecule type" value="Genomic_DNA"/>
</dbReference>
<keyword evidence="2" id="KW-0472">Membrane</keyword>
<accession>A0A094QS51</accession>
<feature type="transmembrane region" description="Helical" evidence="2">
    <location>
        <begin position="47"/>
        <end position="75"/>
    </location>
</feature>
<evidence type="ECO:0000256" key="2">
    <source>
        <dbReference type="SAM" id="Phobius"/>
    </source>
</evidence>
<dbReference type="AlphaFoldDB" id="A0A094QS51"/>
<dbReference type="EMBL" id="CAEZSU010000042">
    <property type="protein sequence ID" value="CAB4546447.1"/>
    <property type="molecule type" value="Genomic_DNA"/>
</dbReference>
<proteinExistence type="predicted"/>
<evidence type="ECO:0000313" key="6">
    <source>
        <dbReference type="EMBL" id="KGA17486.1"/>
    </source>
</evidence>
<feature type="compositionally biased region" description="Acidic residues" evidence="1">
    <location>
        <begin position="1"/>
        <end position="11"/>
    </location>
</feature>